<keyword evidence="5 7" id="KW-0949">S-adenosyl-L-methionine</keyword>
<keyword evidence="1 7" id="KW-0963">Cytoplasm</keyword>
<dbReference type="PROSITE" id="PS01131">
    <property type="entry name" value="RRNA_A_DIMETH"/>
    <property type="match status" value="1"/>
</dbReference>
<evidence type="ECO:0000256" key="3">
    <source>
        <dbReference type="ARBA" id="ARBA00022603"/>
    </source>
</evidence>
<comment type="similarity">
    <text evidence="7">Belongs to the class I-like SAM-binding methyltransferase superfamily. rRNA adenine N(6)-methyltransferase family. RsmA subfamily.</text>
</comment>
<reference evidence="10 11" key="1">
    <citation type="submission" date="2023-07" db="EMBL/GenBank/DDBJ databases">
        <title>Sequencing the genomes of 1000 actinobacteria strains.</title>
        <authorList>
            <person name="Klenk H.-P."/>
        </authorList>
    </citation>
    <scope>NUCLEOTIDE SEQUENCE [LARGE SCALE GENOMIC DNA]</scope>
    <source>
        <strain evidence="10 11">DSM 17163</strain>
    </source>
</reference>
<proteinExistence type="inferred from homology"/>
<accession>A0ABT9NFH0</accession>
<evidence type="ECO:0000259" key="9">
    <source>
        <dbReference type="SMART" id="SM00650"/>
    </source>
</evidence>
<feature type="binding site" evidence="7 8">
    <location>
        <position position="36"/>
    </location>
    <ligand>
        <name>S-adenosyl-L-methionine</name>
        <dbReference type="ChEBI" id="CHEBI:59789"/>
    </ligand>
</feature>
<evidence type="ECO:0000256" key="1">
    <source>
        <dbReference type="ARBA" id="ARBA00022490"/>
    </source>
</evidence>
<evidence type="ECO:0000313" key="10">
    <source>
        <dbReference type="EMBL" id="MDP9806141.1"/>
    </source>
</evidence>
<protein>
    <recommendedName>
        <fullName evidence="7">Ribosomal RNA small subunit methyltransferase A</fullName>
        <ecNumber evidence="7">2.1.1.182</ecNumber>
    </recommendedName>
    <alternativeName>
        <fullName evidence="7">16S rRNA (adenine(1518)-N(6)/adenine(1519)-N(6))-dimethyltransferase</fullName>
    </alternativeName>
    <alternativeName>
        <fullName evidence="7">16S rRNA dimethyladenosine transferase</fullName>
    </alternativeName>
    <alternativeName>
        <fullName evidence="7">16S rRNA dimethylase</fullName>
    </alternativeName>
    <alternativeName>
        <fullName evidence="7">S-adenosylmethionine-6-N', N'-adenosyl(rRNA) dimethyltransferase</fullName>
    </alternativeName>
</protein>
<dbReference type="PANTHER" id="PTHR11727:SF7">
    <property type="entry name" value="DIMETHYLADENOSINE TRANSFERASE-RELATED"/>
    <property type="match status" value="1"/>
</dbReference>
<dbReference type="PANTHER" id="PTHR11727">
    <property type="entry name" value="DIMETHYLADENOSINE TRANSFERASE"/>
    <property type="match status" value="1"/>
</dbReference>
<dbReference type="GO" id="GO:0052908">
    <property type="term" value="F:16S rRNA (adenine(1518)-N(6)/adenine(1519)-N(6))-dimethyltransferase activity"/>
    <property type="evidence" value="ECO:0007669"/>
    <property type="project" value="UniProtKB-EC"/>
</dbReference>
<dbReference type="InterPro" id="IPR001737">
    <property type="entry name" value="KsgA/Erm"/>
</dbReference>
<evidence type="ECO:0000256" key="4">
    <source>
        <dbReference type="ARBA" id="ARBA00022679"/>
    </source>
</evidence>
<dbReference type="Proteomes" id="UP001243212">
    <property type="component" value="Unassembled WGS sequence"/>
</dbReference>
<comment type="catalytic activity">
    <reaction evidence="7">
        <text>adenosine(1518)/adenosine(1519) in 16S rRNA + 4 S-adenosyl-L-methionine = N(6)-dimethyladenosine(1518)/N(6)-dimethyladenosine(1519) in 16S rRNA + 4 S-adenosyl-L-homocysteine + 4 H(+)</text>
        <dbReference type="Rhea" id="RHEA:19609"/>
        <dbReference type="Rhea" id="RHEA-COMP:10232"/>
        <dbReference type="Rhea" id="RHEA-COMP:10233"/>
        <dbReference type="ChEBI" id="CHEBI:15378"/>
        <dbReference type="ChEBI" id="CHEBI:57856"/>
        <dbReference type="ChEBI" id="CHEBI:59789"/>
        <dbReference type="ChEBI" id="CHEBI:74411"/>
        <dbReference type="ChEBI" id="CHEBI:74493"/>
        <dbReference type="EC" id="2.1.1.182"/>
    </reaction>
</comment>
<keyword evidence="4 7" id="KW-0808">Transferase</keyword>
<dbReference type="Gene3D" id="1.10.8.100">
    <property type="entry name" value="Ribosomal RNA adenine dimethylase-like, domain 2"/>
    <property type="match status" value="1"/>
</dbReference>
<gene>
    <name evidence="7" type="primary">rsmA</name>
    <name evidence="7" type="synonym">ksgA</name>
    <name evidence="10" type="ORF">J2S70_000723</name>
</gene>
<dbReference type="Pfam" id="PF00398">
    <property type="entry name" value="RrnaAD"/>
    <property type="match status" value="1"/>
</dbReference>
<feature type="binding site" evidence="7 8">
    <location>
        <position position="114"/>
    </location>
    <ligand>
        <name>S-adenosyl-L-methionine</name>
        <dbReference type="ChEBI" id="CHEBI:59789"/>
    </ligand>
</feature>
<keyword evidence="2 7" id="KW-0698">rRNA processing</keyword>
<comment type="subcellular location">
    <subcellularLocation>
        <location evidence="7">Cytoplasm</location>
    </subcellularLocation>
</comment>
<organism evidence="10 11">
    <name type="scientific">Trueperella bonasi</name>
    <dbReference type="NCBI Taxonomy" id="312286"/>
    <lineage>
        <taxon>Bacteria</taxon>
        <taxon>Bacillati</taxon>
        <taxon>Actinomycetota</taxon>
        <taxon>Actinomycetes</taxon>
        <taxon>Actinomycetales</taxon>
        <taxon>Actinomycetaceae</taxon>
        <taxon>Trueperella</taxon>
    </lineage>
</organism>
<feature type="domain" description="Ribosomal RNA adenine methylase transferase N-terminal" evidence="9">
    <location>
        <begin position="43"/>
        <end position="244"/>
    </location>
</feature>
<feature type="binding site" evidence="7 8">
    <location>
        <position position="84"/>
    </location>
    <ligand>
        <name>S-adenosyl-L-methionine</name>
        <dbReference type="ChEBI" id="CHEBI:59789"/>
    </ligand>
</feature>
<comment type="caution">
    <text evidence="10">The sequence shown here is derived from an EMBL/GenBank/DDBJ whole genome shotgun (WGS) entry which is preliminary data.</text>
</comment>
<evidence type="ECO:0000256" key="5">
    <source>
        <dbReference type="ARBA" id="ARBA00022691"/>
    </source>
</evidence>
<evidence type="ECO:0000256" key="7">
    <source>
        <dbReference type="HAMAP-Rule" id="MF_00607"/>
    </source>
</evidence>
<keyword evidence="11" id="KW-1185">Reference proteome</keyword>
<dbReference type="SMART" id="SM00650">
    <property type="entry name" value="rADc"/>
    <property type="match status" value="1"/>
</dbReference>
<feature type="binding site" evidence="7 8">
    <location>
        <position position="38"/>
    </location>
    <ligand>
        <name>S-adenosyl-L-methionine</name>
        <dbReference type="ChEBI" id="CHEBI:59789"/>
    </ligand>
</feature>
<keyword evidence="3 7" id="KW-0489">Methyltransferase</keyword>
<dbReference type="SUPFAM" id="SSF53335">
    <property type="entry name" value="S-adenosyl-L-methionine-dependent methyltransferases"/>
    <property type="match status" value="1"/>
</dbReference>
<dbReference type="Gene3D" id="3.40.50.150">
    <property type="entry name" value="Vaccinia Virus protein VP39"/>
    <property type="match status" value="1"/>
</dbReference>
<comment type="function">
    <text evidence="7">Specifically dimethylates two adjacent adenosines (A1518 and A1519) in the loop of a conserved hairpin near the 3'-end of 16S rRNA in the 30S particle. May play a critical role in biogenesis of 30S subunits.</text>
</comment>
<dbReference type="HAMAP" id="MF_00607">
    <property type="entry name" value="16SrRNA_methyltr_A"/>
    <property type="match status" value="1"/>
</dbReference>
<dbReference type="InterPro" id="IPR020598">
    <property type="entry name" value="rRNA_Ade_methylase_Trfase_N"/>
</dbReference>
<feature type="binding site" evidence="7 8">
    <location>
        <position position="63"/>
    </location>
    <ligand>
        <name>S-adenosyl-L-methionine</name>
        <dbReference type="ChEBI" id="CHEBI:59789"/>
    </ligand>
</feature>
<dbReference type="RefSeq" id="WP_307682379.1">
    <property type="nucleotide sequence ID" value="NZ_JAUSQX010000001.1"/>
</dbReference>
<dbReference type="EC" id="2.1.1.182" evidence="7"/>
<name>A0ABT9NFH0_9ACTO</name>
<evidence type="ECO:0000256" key="6">
    <source>
        <dbReference type="ARBA" id="ARBA00022884"/>
    </source>
</evidence>
<evidence type="ECO:0000313" key="11">
    <source>
        <dbReference type="Proteomes" id="UP001243212"/>
    </source>
</evidence>
<dbReference type="NCBIfam" id="TIGR00755">
    <property type="entry name" value="ksgA"/>
    <property type="match status" value="1"/>
</dbReference>
<feature type="binding site" evidence="7 8">
    <location>
        <position position="159"/>
    </location>
    <ligand>
        <name>S-adenosyl-L-methionine</name>
        <dbReference type="ChEBI" id="CHEBI:59789"/>
    </ligand>
</feature>
<dbReference type="InterPro" id="IPR020596">
    <property type="entry name" value="rRNA_Ade_Mease_Trfase_CS"/>
</dbReference>
<dbReference type="InterPro" id="IPR011530">
    <property type="entry name" value="rRNA_adenine_dimethylase"/>
</dbReference>
<dbReference type="InterPro" id="IPR029063">
    <property type="entry name" value="SAM-dependent_MTases_sf"/>
</dbReference>
<evidence type="ECO:0000256" key="2">
    <source>
        <dbReference type="ARBA" id="ARBA00022552"/>
    </source>
</evidence>
<dbReference type="PROSITE" id="PS51689">
    <property type="entry name" value="SAM_RNA_A_N6_MT"/>
    <property type="match status" value="1"/>
</dbReference>
<sequence>MGAFPSSWLVLVLGPVQIRELAEQLGIRPTKTLGQNFVHDAGTVRRIVRDAGAAAGDRVLEVGPGLGSLTLALLEVGAFVSAVEIDPLLARQLPTTIGNLMPEAADRFAVLASDAMDVRAGDLAVPNAVCDVPPAQGHVLPAQDAESGVRFEPEYLVANLPYNVAVPVILTLLEELESLRSVTVMVQLEVADRLAAEPGSRTYGIPSVKANWYANVRRGTKISRSVFWPVPNVDSALVHMERHERYPAELREETFAVVDAAFAQRRKTLRAALGPWAGSSKRAEEVIRAAGVDPSLRGERLGVEDFLAIAAAGLR</sequence>
<evidence type="ECO:0000256" key="8">
    <source>
        <dbReference type="PROSITE-ProRule" id="PRU01026"/>
    </source>
</evidence>
<keyword evidence="6 7" id="KW-0694">RNA-binding</keyword>
<dbReference type="InterPro" id="IPR023165">
    <property type="entry name" value="rRNA_Ade_diMease-like_C"/>
</dbReference>
<dbReference type="EMBL" id="JAUSQX010000001">
    <property type="protein sequence ID" value="MDP9806141.1"/>
    <property type="molecule type" value="Genomic_DNA"/>
</dbReference>